<evidence type="ECO:0000256" key="1">
    <source>
        <dbReference type="SAM" id="MobiDB-lite"/>
    </source>
</evidence>
<evidence type="ECO:0000313" key="3">
    <source>
        <dbReference type="Proteomes" id="UP000010556"/>
    </source>
</evidence>
<dbReference type="eggNOG" id="ENOG502QS8D">
    <property type="taxonomic scope" value="Eukaryota"/>
</dbReference>
<name>L5LG77_MYODS</name>
<protein>
    <submittedName>
        <fullName evidence="2">Uncharacterized protein</fullName>
    </submittedName>
</protein>
<dbReference type="PANTHER" id="PTHR47708">
    <property type="match status" value="1"/>
</dbReference>
<dbReference type="Proteomes" id="UP000010556">
    <property type="component" value="Unassembled WGS sequence"/>
</dbReference>
<evidence type="ECO:0000313" key="2">
    <source>
        <dbReference type="EMBL" id="ELK25344.1"/>
    </source>
</evidence>
<dbReference type="EMBL" id="KB112042">
    <property type="protein sequence ID" value="ELK25344.1"/>
    <property type="molecule type" value="Genomic_DNA"/>
</dbReference>
<organism evidence="2 3">
    <name type="scientific">Myotis davidii</name>
    <name type="common">David's myotis</name>
    <dbReference type="NCBI Taxonomy" id="225400"/>
    <lineage>
        <taxon>Eukaryota</taxon>
        <taxon>Metazoa</taxon>
        <taxon>Chordata</taxon>
        <taxon>Craniata</taxon>
        <taxon>Vertebrata</taxon>
        <taxon>Euteleostomi</taxon>
        <taxon>Mammalia</taxon>
        <taxon>Eutheria</taxon>
        <taxon>Laurasiatheria</taxon>
        <taxon>Chiroptera</taxon>
        <taxon>Yangochiroptera</taxon>
        <taxon>Vespertilionidae</taxon>
        <taxon>Myotis</taxon>
    </lineage>
</organism>
<feature type="compositionally biased region" description="Low complexity" evidence="1">
    <location>
        <begin position="1"/>
        <end position="14"/>
    </location>
</feature>
<reference evidence="3" key="1">
    <citation type="journal article" date="2013" name="Science">
        <title>Comparative analysis of bat genomes provides insight into the evolution of flight and immunity.</title>
        <authorList>
            <person name="Zhang G."/>
            <person name="Cowled C."/>
            <person name="Shi Z."/>
            <person name="Huang Z."/>
            <person name="Bishop-Lilly K.A."/>
            <person name="Fang X."/>
            <person name="Wynne J.W."/>
            <person name="Xiong Z."/>
            <person name="Baker M.L."/>
            <person name="Zhao W."/>
            <person name="Tachedjian M."/>
            <person name="Zhu Y."/>
            <person name="Zhou P."/>
            <person name="Jiang X."/>
            <person name="Ng J."/>
            <person name="Yang L."/>
            <person name="Wu L."/>
            <person name="Xiao J."/>
            <person name="Feng Y."/>
            <person name="Chen Y."/>
            <person name="Sun X."/>
            <person name="Zhang Y."/>
            <person name="Marsh G.A."/>
            <person name="Crameri G."/>
            <person name="Broder C.C."/>
            <person name="Frey K.G."/>
            <person name="Wang L.F."/>
            <person name="Wang J."/>
        </authorList>
    </citation>
    <scope>NUCLEOTIDE SEQUENCE [LARGE SCALE GENOMIC DNA]</scope>
</reference>
<keyword evidence="3" id="KW-1185">Reference proteome</keyword>
<dbReference type="AlphaFoldDB" id="L5LG77"/>
<accession>L5LG77</accession>
<sequence length="119" mass="12661">MEAGGTPTTAAALTSREPGSGLLAEQCSPCGSTLTTRGQPLLERLPLVIDIHLINGEHIEPFHEDLTFTQDTLASPDLPKIADDLKDLPSGSRTYRLEDLAYTRSGDKGNSANIGDEKG</sequence>
<proteinExistence type="predicted"/>
<feature type="region of interest" description="Disordered" evidence="1">
    <location>
        <begin position="1"/>
        <end position="24"/>
    </location>
</feature>
<gene>
    <name evidence="2" type="ORF">MDA_GLEAN10020455</name>
</gene>
<dbReference type="PANTHER" id="PTHR47708:SF2">
    <property type="entry name" value="SI:CH73-132F6.5"/>
    <property type="match status" value="1"/>
</dbReference>